<dbReference type="InterPro" id="IPR036514">
    <property type="entry name" value="SGNH_hydro_sf"/>
</dbReference>
<evidence type="ECO:0000256" key="6">
    <source>
        <dbReference type="ARBA" id="ARBA00022837"/>
    </source>
</evidence>
<dbReference type="PROSITE" id="PS00523">
    <property type="entry name" value="SULFATASE_1"/>
    <property type="match status" value="1"/>
</dbReference>
<dbReference type="Pfam" id="PF13472">
    <property type="entry name" value="Lipase_GDSL_2"/>
    <property type="match status" value="1"/>
</dbReference>
<dbReference type="SUPFAM" id="SSF53649">
    <property type="entry name" value="Alkaline phosphatase-like"/>
    <property type="match status" value="1"/>
</dbReference>
<dbReference type="CDD" id="cd16030">
    <property type="entry name" value="iduronate-2-sulfatase"/>
    <property type="match status" value="1"/>
</dbReference>
<dbReference type="Pfam" id="PF00884">
    <property type="entry name" value="Sulfatase"/>
    <property type="match status" value="1"/>
</dbReference>
<evidence type="ECO:0000256" key="5">
    <source>
        <dbReference type="ARBA" id="ARBA00022801"/>
    </source>
</evidence>
<evidence type="ECO:0000256" key="3">
    <source>
        <dbReference type="ARBA" id="ARBA00022723"/>
    </source>
</evidence>
<dbReference type="InterPro" id="IPR024607">
    <property type="entry name" value="Sulfatase_CS"/>
</dbReference>
<gene>
    <name evidence="10" type="ORF">SCARR_01275</name>
</gene>
<dbReference type="SUPFAM" id="SSF52266">
    <property type="entry name" value="SGNH hydrolase"/>
    <property type="match status" value="1"/>
</dbReference>
<name>A0A6C2UGG0_9BACT</name>
<feature type="domain" description="Sulfatase N-terminal" evidence="8">
    <location>
        <begin position="670"/>
        <end position="1043"/>
    </location>
</feature>
<dbReference type="InterPro" id="IPR013783">
    <property type="entry name" value="Ig-like_fold"/>
</dbReference>
<keyword evidence="5" id="KW-0378">Hydrolase</keyword>
<dbReference type="Gene3D" id="3.40.720.10">
    <property type="entry name" value="Alkaline Phosphatase, subunit A"/>
    <property type="match status" value="1"/>
</dbReference>
<dbReference type="GO" id="GO:0004423">
    <property type="term" value="F:iduronate-2-sulfatase activity"/>
    <property type="evidence" value="ECO:0007669"/>
    <property type="project" value="InterPro"/>
</dbReference>
<proteinExistence type="inferred from homology"/>
<dbReference type="Proteomes" id="UP000346198">
    <property type="component" value="Unassembled WGS sequence"/>
</dbReference>
<dbReference type="InterPro" id="IPR000917">
    <property type="entry name" value="Sulfatase_N"/>
</dbReference>
<comment type="cofactor">
    <cofactor evidence="1">
        <name>Ca(2+)</name>
        <dbReference type="ChEBI" id="CHEBI:29108"/>
    </cofactor>
</comment>
<dbReference type="InterPro" id="IPR013830">
    <property type="entry name" value="SGNH_hydro"/>
</dbReference>
<dbReference type="GO" id="GO:0046872">
    <property type="term" value="F:metal ion binding"/>
    <property type="evidence" value="ECO:0007669"/>
    <property type="project" value="UniProtKB-KW"/>
</dbReference>
<feature type="chain" id="PRO_5028830846" evidence="7">
    <location>
        <begin position="22"/>
        <end position="1233"/>
    </location>
</feature>
<keyword evidence="6" id="KW-0106">Calcium</keyword>
<keyword evidence="4 7" id="KW-0732">Signal</keyword>
<feature type="signal peptide" evidence="7">
    <location>
        <begin position="1"/>
        <end position="21"/>
    </location>
</feature>
<evidence type="ECO:0000259" key="9">
    <source>
        <dbReference type="Pfam" id="PF13472"/>
    </source>
</evidence>
<reference evidence="10 11" key="1">
    <citation type="submission" date="2019-04" db="EMBL/GenBank/DDBJ databases">
        <authorList>
            <person name="Van Vliet M D."/>
        </authorList>
    </citation>
    <scope>NUCLEOTIDE SEQUENCE [LARGE SCALE GENOMIC DNA]</scope>
    <source>
        <strain evidence="10 11">F21</strain>
    </source>
</reference>
<evidence type="ECO:0000313" key="10">
    <source>
        <dbReference type="EMBL" id="VGO19218.1"/>
    </source>
</evidence>
<dbReference type="Gene3D" id="2.60.40.10">
    <property type="entry name" value="Immunoglobulins"/>
    <property type="match status" value="1"/>
</dbReference>
<keyword evidence="11" id="KW-1185">Reference proteome</keyword>
<evidence type="ECO:0000256" key="1">
    <source>
        <dbReference type="ARBA" id="ARBA00001913"/>
    </source>
</evidence>
<dbReference type="AlphaFoldDB" id="A0A6C2UGG0"/>
<evidence type="ECO:0000259" key="8">
    <source>
        <dbReference type="Pfam" id="PF00884"/>
    </source>
</evidence>
<organism evidence="10 11">
    <name type="scientific">Pontiella sulfatireligans</name>
    <dbReference type="NCBI Taxonomy" id="2750658"/>
    <lineage>
        <taxon>Bacteria</taxon>
        <taxon>Pseudomonadati</taxon>
        <taxon>Kiritimatiellota</taxon>
        <taxon>Kiritimatiellia</taxon>
        <taxon>Kiritimatiellales</taxon>
        <taxon>Pontiellaceae</taxon>
        <taxon>Pontiella</taxon>
    </lineage>
</organism>
<dbReference type="PANTHER" id="PTHR45953">
    <property type="entry name" value="IDURONATE 2-SULFATASE"/>
    <property type="match status" value="1"/>
</dbReference>
<keyword evidence="3" id="KW-0479">Metal-binding</keyword>
<dbReference type="GO" id="GO:0005737">
    <property type="term" value="C:cytoplasm"/>
    <property type="evidence" value="ECO:0007669"/>
    <property type="project" value="TreeGrafter"/>
</dbReference>
<dbReference type="InterPro" id="IPR035874">
    <property type="entry name" value="IDS"/>
</dbReference>
<dbReference type="PANTHER" id="PTHR45953:SF1">
    <property type="entry name" value="IDURONATE 2-SULFATASE"/>
    <property type="match status" value="1"/>
</dbReference>
<evidence type="ECO:0000256" key="7">
    <source>
        <dbReference type="SAM" id="SignalP"/>
    </source>
</evidence>
<dbReference type="InterPro" id="IPR017850">
    <property type="entry name" value="Alkaline_phosphatase_core_sf"/>
</dbReference>
<dbReference type="EMBL" id="CAAHFH010000001">
    <property type="protein sequence ID" value="VGO19218.1"/>
    <property type="molecule type" value="Genomic_DNA"/>
</dbReference>
<dbReference type="RefSeq" id="WP_136060634.1">
    <property type="nucleotide sequence ID" value="NZ_CAAHFH010000001.1"/>
</dbReference>
<protein>
    <submittedName>
        <fullName evidence="10">Arylsulfatase</fullName>
    </submittedName>
</protein>
<evidence type="ECO:0000313" key="11">
    <source>
        <dbReference type="Proteomes" id="UP000346198"/>
    </source>
</evidence>
<comment type="similarity">
    <text evidence="2">Belongs to the sulfatase family.</text>
</comment>
<sequence length="1233" mass="132008">MIRNALSTLMVLLFSVSTLHADVLVVDSATYSTYSPANNNIATFSVGIGDVIAVMGSGNNSEIRTSSNLELSGTAGLAWTDEGNASAGAAVQYWYGTAMSSGTVTLDYGHDASGHIAIGVYQLRSDAAKSIKLLTDPVLLESANDAAISSLDLVYNFGTVIAQGVYVEGYASYNVFSTKAIANDIERVGKFGVGDGVFTSTSGFTSSYVIPDDDSNQIVLGGMAFTEDAPVGNRASEFDSDPVAAPSVSPDTSCNASLTDYATDLDDDTMTFWAEGGPVWLNVASNGALTGTSPSTEGLNSWTVYVTDGKGVTNSATLEINVAIPQFVEVPLTSANLYVQGAKYLDIDANGMNFHRFDFDNTYSNVSPVKAKTTSGVKLTLYTRSDTVKLTFDYGVGDEYRNSSKFTTYQNGTYVSTPAHVSLENPVSSAIPFVVELVSASAPGELVRHDVVFPNWANPILSKVEVKAGEVLEAGNPFENKQVVFLGDSISHGTGQSTTAAGYPYQVAEALDMELFNLAVGGGKMAPDVADLLEDFDPVEAIWILIGYNDWQGGKTVSELTADYEALLSTVRLRQPDAEIFCCTLVATTVVDDPGSGVTAGDVRQAVSDVVNARIAAGDEQLYLVDGDSISSSDASYTMNTTVHFTELGAADFATNVVAIMEPVVSDPKPNVLFIAIDDMNPIVSAYGNDLIQTPNMDRLATRGTTFLNAHCQWAVCGPSRASLMTGLMPEQTGVMGFNKMRGLSANGERDNTRGVTNVVTIPQHFIDYGYTTAATGKINDYRCVGSMNPDGTINEDGGSVDDPLSWSHQFQNSGGSVSSSKAYNAVLDKDLTLASESVNQPASNFTDGVAATKGIEMMNALATNQPFFLGVGFKKPHLPFLSPKSSWDLYDRNDFIPHPFPYEMANATGYSLNSITEMRSNYYLETDGGGDALKITSGILPEDQQKLLLHGYYACISHVDEQVGRILDELDILGLSSNTVIVLWGDHGFHLGDHNEWGKHTNLEQATRVPFIISAPGYAQGKTSTTPVGLLDIFPTLCDLAGLPEPVQPPNSVDPLPRPLSGRSLVPVITDDSAEVQTGIVSHYGSGNYGYAYRTDRYRYMEWIGSSGNVITNELYDYQQDPMETINLAGEPGFEGLAYQFSISMRDSSEARGCDRLKASTPPAAPANKTLGGLELDNGQIAWPEAVGVTYSLLSSSNLTDSVWTIRQTGITAPVPMPTEKWQEFFKIEVAE</sequence>
<dbReference type="Pfam" id="PF05345">
    <property type="entry name" value="He_PIG"/>
    <property type="match status" value="1"/>
</dbReference>
<dbReference type="Gene3D" id="3.40.50.1110">
    <property type="entry name" value="SGNH hydrolase"/>
    <property type="match status" value="1"/>
</dbReference>
<accession>A0A6C2UGG0</accession>
<evidence type="ECO:0000256" key="2">
    <source>
        <dbReference type="ARBA" id="ARBA00008779"/>
    </source>
</evidence>
<feature type="domain" description="SGNH hydrolase-type esterase" evidence="9">
    <location>
        <begin position="485"/>
        <end position="650"/>
    </location>
</feature>
<evidence type="ECO:0000256" key="4">
    <source>
        <dbReference type="ARBA" id="ARBA00022729"/>
    </source>
</evidence>